<dbReference type="Pfam" id="PF00641">
    <property type="entry name" value="Zn_ribbon_RanBP"/>
    <property type="match status" value="2"/>
</dbReference>
<dbReference type="Proteomes" id="UP000038009">
    <property type="component" value="Unassembled WGS sequence"/>
</dbReference>
<dbReference type="PANTHER" id="PTHR23111">
    <property type="entry name" value="ZINC FINGER PROTEIN"/>
    <property type="match status" value="1"/>
</dbReference>
<dbReference type="InterPro" id="IPR001876">
    <property type="entry name" value="Znf_RanBP2"/>
</dbReference>
<feature type="domain" description="RanBP2-type" evidence="5">
    <location>
        <begin position="206"/>
        <end position="235"/>
    </location>
</feature>
<organism evidence="6 7">
    <name type="scientific">Leptomonas seymouri</name>
    <dbReference type="NCBI Taxonomy" id="5684"/>
    <lineage>
        <taxon>Eukaryota</taxon>
        <taxon>Discoba</taxon>
        <taxon>Euglenozoa</taxon>
        <taxon>Kinetoplastea</taxon>
        <taxon>Metakinetoplastina</taxon>
        <taxon>Trypanosomatida</taxon>
        <taxon>Trypanosomatidae</taxon>
        <taxon>Leishmaniinae</taxon>
        <taxon>Leptomonas</taxon>
    </lineage>
</organism>
<dbReference type="GO" id="GO:0008270">
    <property type="term" value="F:zinc ion binding"/>
    <property type="evidence" value="ECO:0007669"/>
    <property type="project" value="UniProtKB-KW"/>
</dbReference>
<keyword evidence="7" id="KW-1185">Reference proteome</keyword>
<dbReference type="Gene3D" id="4.10.1060.10">
    <property type="entry name" value="Zinc finger, RanBP2-type"/>
    <property type="match status" value="3"/>
</dbReference>
<dbReference type="AlphaFoldDB" id="A0A0N1IKB7"/>
<accession>A0A0N1IKB7</accession>
<dbReference type="PANTHER" id="PTHR23111:SF40">
    <property type="entry name" value="RNA-BINDING PROTEIN INVOLVED IN HETEROCHROMATIN ASSEMBLY-RELATED"/>
    <property type="match status" value="1"/>
</dbReference>
<sequence>MQQVRQVCRFAARAARLRPSSSLLIAKCTCTTDGAGARWTCACGFNNYDFHRQCFRCSKVRDDVSSLAKVSLETLMDVTAPDVVTEGDGPHKKASDTPVFTAEGTWMCAECYTFNNATRGACVYCGEKRPPRRSSDCVSQSTFTADASFSASSQATQQHASTRQPFLRGDWYCSCGAHNFARNAHCRECRAPIPAQKKEELRHTSSGGSWDCPECGMYNFARRTECMRCHHAKPSPSVKEERDGPTATAASQGWVCQACHSLNPPEVVASCVICGTPR</sequence>
<name>A0A0N1IKB7_LEPSE</name>
<evidence type="ECO:0000256" key="1">
    <source>
        <dbReference type="ARBA" id="ARBA00022723"/>
    </source>
</evidence>
<evidence type="ECO:0000313" key="6">
    <source>
        <dbReference type="EMBL" id="KPI86582.1"/>
    </source>
</evidence>
<proteinExistence type="predicted"/>
<dbReference type="PROSITE" id="PS01358">
    <property type="entry name" value="ZF_RANBP2_1"/>
    <property type="match status" value="2"/>
</dbReference>
<reference evidence="6 7" key="1">
    <citation type="journal article" date="2015" name="PLoS Pathog.">
        <title>Leptomonas seymouri: Adaptations to the Dixenous Life Cycle Analyzed by Genome Sequencing, Transcriptome Profiling and Co-infection with Leishmania donovani.</title>
        <authorList>
            <person name="Kraeva N."/>
            <person name="Butenko A."/>
            <person name="Hlavacova J."/>
            <person name="Kostygov A."/>
            <person name="Myskova J."/>
            <person name="Grybchuk D."/>
            <person name="Lestinova T."/>
            <person name="Votypka J."/>
            <person name="Volf P."/>
            <person name="Opperdoes F."/>
            <person name="Flegontov P."/>
            <person name="Lukes J."/>
            <person name="Yurchenko V."/>
        </authorList>
    </citation>
    <scope>NUCLEOTIDE SEQUENCE [LARGE SCALE GENOMIC DNA]</scope>
    <source>
        <strain evidence="6 7">ATCC 30220</strain>
    </source>
</reference>
<dbReference type="InterPro" id="IPR036443">
    <property type="entry name" value="Znf_RanBP2_sf"/>
</dbReference>
<evidence type="ECO:0000256" key="4">
    <source>
        <dbReference type="PROSITE-ProRule" id="PRU00322"/>
    </source>
</evidence>
<evidence type="ECO:0000256" key="3">
    <source>
        <dbReference type="ARBA" id="ARBA00022833"/>
    </source>
</evidence>
<dbReference type="SUPFAM" id="SSF90209">
    <property type="entry name" value="Ran binding protein zinc finger-like"/>
    <property type="match status" value="2"/>
</dbReference>
<comment type="caution">
    <text evidence="6">The sequence shown here is derived from an EMBL/GenBank/DDBJ whole genome shotgun (WGS) entry which is preliminary data.</text>
</comment>
<keyword evidence="1" id="KW-0479">Metal-binding</keyword>
<dbReference type="OMA" id="RTECMRC"/>
<evidence type="ECO:0000259" key="5">
    <source>
        <dbReference type="PROSITE" id="PS50199"/>
    </source>
</evidence>
<dbReference type="VEuPathDB" id="TriTrypDB:Lsey_0124_0160"/>
<dbReference type="GO" id="GO:0003729">
    <property type="term" value="F:mRNA binding"/>
    <property type="evidence" value="ECO:0007669"/>
    <property type="project" value="TreeGrafter"/>
</dbReference>
<dbReference type="SMART" id="SM00547">
    <property type="entry name" value="ZnF_RBZ"/>
    <property type="match status" value="5"/>
</dbReference>
<dbReference type="EMBL" id="LJSK01000124">
    <property type="protein sequence ID" value="KPI86582.1"/>
    <property type="molecule type" value="Genomic_DNA"/>
</dbReference>
<keyword evidence="3" id="KW-0862">Zinc</keyword>
<dbReference type="SUPFAM" id="SSF48695">
    <property type="entry name" value="Multiheme cytochromes"/>
    <property type="match status" value="1"/>
</dbReference>
<feature type="domain" description="RanBP2-type" evidence="5">
    <location>
        <begin position="102"/>
        <end position="131"/>
    </location>
</feature>
<gene>
    <name evidence="6" type="ORF">ABL78_4357</name>
</gene>
<dbReference type="OrthoDB" id="448399at2759"/>
<evidence type="ECO:0000256" key="2">
    <source>
        <dbReference type="ARBA" id="ARBA00022771"/>
    </source>
</evidence>
<protein>
    <recommendedName>
        <fullName evidence="5">RanBP2-type domain-containing protein</fullName>
    </recommendedName>
</protein>
<dbReference type="PROSITE" id="PS50199">
    <property type="entry name" value="ZF_RANBP2_2"/>
    <property type="match status" value="2"/>
</dbReference>
<keyword evidence="2 4" id="KW-0863">Zinc-finger</keyword>
<evidence type="ECO:0000313" key="7">
    <source>
        <dbReference type="Proteomes" id="UP000038009"/>
    </source>
</evidence>
<dbReference type="InterPro" id="IPR036280">
    <property type="entry name" value="Multihaem_cyt_sf"/>
</dbReference>